<name>A0ABS4ZBC1_9ACTN</name>
<protein>
    <submittedName>
        <fullName evidence="1">Uncharacterized protein</fullName>
    </submittedName>
</protein>
<accession>A0ABS4ZBC1</accession>
<proteinExistence type="predicted"/>
<dbReference type="EMBL" id="JAGIOB010000001">
    <property type="protein sequence ID" value="MBP2418358.1"/>
    <property type="molecule type" value="Genomic_DNA"/>
</dbReference>
<evidence type="ECO:0000313" key="2">
    <source>
        <dbReference type="Proteomes" id="UP000758168"/>
    </source>
</evidence>
<reference evidence="1 2" key="1">
    <citation type="submission" date="2021-03" db="EMBL/GenBank/DDBJ databases">
        <title>Sequencing the genomes of 1000 actinobacteria strains.</title>
        <authorList>
            <person name="Klenk H.-P."/>
        </authorList>
    </citation>
    <scope>NUCLEOTIDE SEQUENCE [LARGE SCALE GENOMIC DNA]</scope>
    <source>
        <strain evidence="1 2">DSM 12936</strain>
    </source>
</reference>
<dbReference type="Proteomes" id="UP000758168">
    <property type="component" value="Unassembled WGS sequence"/>
</dbReference>
<sequence>MDDDDLRTDLVRLYAADEGVRCPLVPAPGTTPPQDLPALRVRCRAAVQTRLVADAAGLRVWLARTAREVFLSEPALRRGLGVEDVAEFWGWFDRALWSAPEGAGAGRDQRPAAWAPTP</sequence>
<organism evidence="1 2">
    <name type="scientific">Microlunatus capsulatus</name>
    <dbReference type="NCBI Taxonomy" id="99117"/>
    <lineage>
        <taxon>Bacteria</taxon>
        <taxon>Bacillati</taxon>
        <taxon>Actinomycetota</taxon>
        <taxon>Actinomycetes</taxon>
        <taxon>Propionibacteriales</taxon>
        <taxon>Propionibacteriaceae</taxon>
        <taxon>Microlunatus</taxon>
    </lineage>
</organism>
<keyword evidence="2" id="KW-1185">Reference proteome</keyword>
<dbReference type="RefSeq" id="WP_210057796.1">
    <property type="nucleotide sequence ID" value="NZ_BAAAMH010000033.1"/>
</dbReference>
<evidence type="ECO:0000313" key="1">
    <source>
        <dbReference type="EMBL" id="MBP2418358.1"/>
    </source>
</evidence>
<gene>
    <name evidence="1" type="ORF">JOF54_003280</name>
</gene>
<comment type="caution">
    <text evidence="1">The sequence shown here is derived from an EMBL/GenBank/DDBJ whole genome shotgun (WGS) entry which is preliminary data.</text>
</comment>